<dbReference type="Pfam" id="PF01381">
    <property type="entry name" value="HTH_3"/>
    <property type="match status" value="1"/>
</dbReference>
<reference evidence="3 4" key="1">
    <citation type="submission" date="2019-03" db="EMBL/GenBank/DDBJ databases">
        <title>Complete Genome Sequence of Paraburkholderia dipogonis ICMP 19430T, a Nitrogen-fixing Symbiont of the South African Invasive Legume Dipogon lignosus in New Zealand.</title>
        <authorList>
            <person name="De Meyer S.E."/>
        </authorList>
    </citation>
    <scope>NUCLEOTIDE SEQUENCE [LARGE SCALE GENOMIC DNA]</scope>
    <source>
        <strain evidence="3 4">ICMP 19430</strain>
    </source>
</reference>
<dbReference type="PANTHER" id="PTHR46797">
    <property type="entry name" value="HTH-TYPE TRANSCRIPTIONAL REGULATOR"/>
    <property type="match status" value="1"/>
</dbReference>
<evidence type="ECO:0000313" key="4">
    <source>
        <dbReference type="Proteomes" id="UP000297385"/>
    </source>
</evidence>
<dbReference type="CDD" id="cd00093">
    <property type="entry name" value="HTH_XRE"/>
    <property type="match status" value="1"/>
</dbReference>
<feature type="domain" description="HTH cro/C1-type" evidence="2">
    <location>
        <begin position="11"/>
        <end position="65"/>
    </location>
</feature>
<dbReference type="PANTHER" id="PTHR46797:SF1">
    <property type="entry name" value="METHYLPHOSPHONATE SYNTHASE"/>
    <property type="match status" value="1"/>
</dbReference>
<evidence type="ECO:0000256" key="1">
    <source>
        <dbReference type="ARBA" id="ARBA00023125"/>
    </source>
</evidence>
<gene>
    <name evidence="3" type="ORF">E2553_36095</name>
</gene>
<dbReference type="InterPro" id="IPR001387">
    <property type="entry name" value="Cro/C1-type_HTH"/>
</dbReference>
<dbReference type="InterPro" id="IPR050807">
    <property type="entry name" value="TransReg_Diox_bact_type"/>
</dbReference>
<name>A0A4Y8MWW2_9BURK</name>
<dbReference type="PROSITE" id="PS50943">
    <property type="entry name" value="HTH_CROC1"/>
    <property type="match status" value="1"/>
</dbReference>
<dbReference type="GO" id="GO:0005829">
    <property type="term" value="C:cytosol"/>
    <property type="evidence" value="ECO:0007669"/>
    <property type="project" value="TreeGrafter"/>
</dbReference>
<evidence type="ECO:0000259" key="2">
    <source>
        <dbReference type="PROSITE" id="PS50943"/>
    </source>
</evidence>
<dbReference type="InterPro" id="IPR010982">
    <property type="entry name" value="Lambda_DNA-bd_dom_sf"/>
</dbReference>
<dbReference type="Gene3D" id="1.10.260.40">
    <property type="entry name" value="lambda repressor-like DNA-binding domains"/>
    <property type="match status" value="1"/>
</dbReference>
<dbReference type="GO" id="GO:0003677">
    <property type="term" value="F:DNA binding"/>
    <property type="evidence" value="ECO:0007669"/>
    <property type="project" value="UniProtKB-KW"/>
</dbReference>
<dbReference type="RefSeq" id="WP_134465312.1">
    <property type="nucleotide sequence ID" value="NZ_JBHMFL010000100.1"/>
</dbReference>
<dbReference type="SUPFAM" id="SSF47413">
    <property type="entry name" value="lambda repressor-like DNA-binding domains"/>
    <property type="match status" value="1"/>
</dbReference>
<accession>A0A4Y8MWW2</accession>
<dbReference type="GeneID" id="97310829"/>
<protein>
    <submittedName>
        <fullName evidence="3">XRE family transcriptional regulator</fullName>
    </submittedName>
</protein>
<dbReference type="SMART" id="SM00530">
    <property type="entry name" value="HTH_XRE"/>
    <property type="match status" value="1"/>
</dbReference>
<dbReference type="GO" id="GO:0003700">
    <property type="term" value="F:DNA-binding transcription factor activity"/>
    <property type="evidence" value="ECO:0007669"/>
    <property type="project" value="TreeGrafter"/>
</dbReference>
<comment type="caution">
    <text evidence="3">The sequence shown here is derived from an EMBL/GenBank/DDBJ whole genome shotgun (WGS) entry which is preliminary data.</text>
</comment>
<sequence>MIDRPPIGKVIRSLRRELNLTQNELASRCEITSQYLSLLELGRVNVSLDTLLVIAAQFERPLSSILLEAETLMAAMSPKRKKRKPAA</sequence>
<dbReference type="Proteomes" id="UP000297385">
    <property type="component" value="Unassembled WGS sequence"/>
</dbReference>
<proteinExistence type="predicted"/>
<organism evidence="3 4">
    <name type="scientific">Paraburkholderia dipogonis</name>
    <dbReference type="NCBI Taxonomy" id="1211383"/>
    <lineage>
        <taxon>Bacteria</taxon>
        <taxon>Pseudomonadati</taxon>
        <taxon>Pseudomonadota</taxon>
        <taxon>Betaproteobacteria</taxon>
        <taxon>Burkholderiales</taxon>
        <taxon>Burkholderiaceae</taxon>
        <taxon>Paraburkholderia</taxon>
    </lineage>
</organism>
<evidence type="ECO:0000313" key="3">
    <source>
        <dbReference type="EMBL" id="TFE42036.1"/>
    </source>
</evidence>
<keyword evidence="1" id="KW-0238">DNA-binding</keyword>
<dbReference type="EMBL" id="SNVI01000002">
    <property type="protein sequence ID" value="TFE42036.1"/>
    <property type="molecule type" value="Genomic_DNA"/>
</dbReference>
<dbReference type="AlphaFoldDB" id="A0A4Y8MWW2"/>